<keyword evidence="9" id="KW-1185">Reference proteome</keyword>
<keyword evidence="2" id="KW-1003">Cell membrane</keyword>
<dbReference type="InterPro" id="IPR000620">
    <property type="entry name" value="EamA_dom"/>
</dbReference>
<name>A0ABR7A3Y5_9BURK</name>
<reference evidence="8 9" key="1">
    <citation type="submission" date="2020-08" db="EMBL/GenBank/DDBJ databases">
        <title>Novel species isolated from subtropical streams in China.</title>
        <authorList>
            <person name="Lu H."/>
        </authorList>
    </citation>
    <scope>NUCLEOTIDE SEQUENCE [LARGE SCALE GENOMIC DNA]</scope>
    <source>
        <strain evidence="8 9">CY22W</strain>
    </source>
</reference>
<evidence type="ECO:0000256" key="5">
    <source>
        <dbReference type="ARBA" id="ARBA00023136"/>
    </source>
</evidence>
<feature type="transmembrane region" description="Helical" evidence="6">
    <location>
        <begin position="44"/>
        <end position="65"/>
    </location>
</feature>
<feature type="transmembrane region" description="Helical" evidence="6">
    <location>
        <begin position="164"/>
        <end position="183"/>
    </location>
</feature>
<comment type="subcellular location">
    <subcellularLocation>
        <location evidence="1">Cell membrane</location>
        <topology evidence="1">Multi-pass membrane protein</topology>
    </subcellularLocation>
</comment>
<dbReference type="Gene3D" id="1.10.3730.20">
    <property type="match status" value="1"/>
</dbReference>
<feature type="transmembrane region" description="Helical" evidence="6">
    <location>
        <begin position="227"/>
        <end position="248"/>
    </location>
</feature>
<feature type="transmembrane region" description="Helical" evidence="6">
    <location>
        <begin position="17"/>
        <end position="38"/>
    </location>
</feature>
<feature type="domain" description="EamA" evidence="7">
    <location>
        <begin position="16"/>
        <end position="151"/>
    </location>
</feature>
<evidence type="ECO:0000259" key="7">
    <source>
        <dbReference type="Pfam" id="PF00892"/>
    </source>
</evidence>
<organism evidence="8 9">
    <name type="scientific">Undibacterium curvum</name>
    <dbReference type="NCBI Taxonomy" id="2762294"/>
    <lineage>
        <taxon>Bacteria</taxon>
        <taxon>Pseudomonadati</taxon>
        <taxon>Pseudomonadota</taxon>
        <taxon>Betaproteobacteria</taxon>
        <taxon>Burkholderiales</taxon>
        <taxon>Oxalobacteraceae</taxon>
        <taxon>Undibacterium</taxon>
    </lineage>
</organism>
<feature type="transmembrane region" description="Helical" evidence="6">
    <location>
        <begin position="285"/>
        <end position="301"/>
    </location>
</feature>
<dbReference type="InterPro" id="IPR037185">
    <property type="entry name" value="EmrE-like"/>
</dbReference>
<accession>A0ABR7A3Y5</accession>
<feature type="transmembrane region" description="Helical" evidence="6">
    <location>
        <begin position="135"/>
        <end position="152"/>
    </location>
</feature>
<dbReference type="InterPro" id="IPR051258">
    <property type="entry name" value="Diverse_Substrate_Transporter"/>
</dbReference>
<protein>
    <submittedName>
        <fullName evidence="8">DMT family transporter</fullName>
    </submittedName>
</protein>
<evidence type="ECO:0000256" key="3">
    <source>
        <dbReference type="ARBA" id="ARBA00022692"/>
    </source>
</evidence>
<evidence type="ECO:0000256" key="6">
    <source>
        <dbReference type="SAM" id="Phobius"/>
    </source>
</evidence>
<dbReference type="Proteomes" id="UP000654304">
    <property type="component" value="Unassembled WGS sequence"/>
</dbReference>
<evidence type="ECO:0000256" key="4">
    <source>
        <dbReference type="ARBA" id="ARBA00022989"/>
    </source>
</evidence>
<proteinExistence type="predicted"/>
<dbReference type="PANTHER" id="PTHR42920:SF5">
    <property type="entry name" value="EAMA DOMAIN-CONTAINING PROTEIN"/>
    <property type="match status" value="1"/>
</dbReference>
<dbReference type="SUPFAM" id="SSF103481">
    <property type="entry name" value="Multidrug resistance efflux transporter EmrE"/>
    <property type="match status" value="2"/>
</dbReference>
<evidence type="ECO:0000256" key="2">
    <source>
        <dbReference type="ARBA" id="ARBA00022475"/>
    </source>
</evidence>
<evidence type="ECO:0000313" key="9">
    <source>
        <dbReference type="Proteomes" id="UP000654304"/>
    </source>
</evidence>
<feature type="transmembrane region" description="Helical" evidence="6">
    <location>
        <begin position="195"/>
        <end position="215"/>
    </location>
</feature>
<sequence>MSVFFPFWTRISRDGRLYAVLSAAGFALKAIFVKLGYAAGAHDAISLLALRMGFALPLFLLLWVMSREPGQVRLTLADCGRIWILALLGYYLSSLFDFYGLQTISSNLERVILYVYPTLVLVFQALLLRRWPQRTTVQAMLICYVGLMVAFVHDLLQSAYGREVVTGSLWVFASAVTYAMYYIGTGQVVQRIGSMRLTGLAGCASCVLVLLHFVGTGQSATVLQLPAAVWGYGALMALFSTALPVYWMALAIRQLGATQAAAIGSLGPVLTLFASWLMLGEAVSLWQIAGLALVIVGVARLKPKQNADLAVAPDGSAVPAVKSVT</sequence>
<feature type="transmembrane region" description="Helical" evidence="6">
    <location>
        <begin position="111"/>
        <end position="128"/>
    </location>
</feature>
<evidence type="ECO:0000256" key="1">
    <source>
        <dbReference type="ARBA" id="ARBA00004651"/>
    </source>
</evidence>
<keyword evidence="5 6" id="KW-0472">Membrane</keyword>
<gene>
    <name evidence="8" type="ORF">H8K43_07720</name>
</gene>
<dbReference type="RefSeq" id="WP_186903285.1">
    <property type="nucleotide sequence ID" value="NZ_JACOGD010000003.1"/>
</dbReference>
<keyword evidence="4 6" id="KW-1133">Transmembrane helix</keyword>
<comment type="caution">
    <text evidence="8">The sequence shown here is derived from an EMBL/GenBank/DDBJ whole genome shotgun (WGS) entry which is preliminary data.</text>
</comment>
<dbReference type="EMBL" id="JACOGD010000003">
    <property type="protein sequence ID" value="MBC3931552.1"/>
    <property type="molecule type" value="Genomic_DNA"/>
</dbReference>
<evidence type="ECO:0000313" key="8">
    <source>
        <dbReference type="EMBL" id="MBC3931552.1"/>
    </source>
</evidence>
<dbReference type="Pfam" id="PF00892">
    <property type="entry name" value="EamA"/>
    <property type="match status" value="2"/>
</dbReference>
<feature type="domain" description="EamA" evidence="7">
    <location>
        <begin position="166"/>
        <end position="299"/>
    </location>
</feature>
<feature type="transmembrane region" description="Helical" evidence="6">
    <location>
        <begin position="260"/>
        <end position="279"/>
    </location>
</feature>
<dbReference type="PANTHER" id="PTHR42920">
    <property type="entry name" value="OS03G0707200 PROTEIN-RELATED"/>
    <property type="match status" value="1"/>
</dbReference>
<keyword evidence="3 6" id="KW-0812">Transmembrane</keyword>
<feature type="transmembrane region" description="Helical" evidence="6">
    <location>
        <begin position="72"/>
        <end position="91"/>
    </location>
</feature>